<name>A0A0H2RG87_9AGAM</name>
<feature type="domain" description="Helix-turn-helix" evidence="1">
    <location>
        <begin position="6"/>
        <end position="56"/>
    </location>
</feature>
<feature type="non-terminal residue" evidence="2">
    <location>
        <position position="56"/>
    </location>
</feature>
<evidence type="ECO:0000313" key="3">
    <source>
        <dbReference type="Proteomes" id="UP000053477"/>
    </source>
</evidence>
<dbReference type="InterPro" id="IPR058912">
    <property type="entry name" value="HTH_animal"/>
</dbReference>
<dbReference type="EMBL" id="KQ086884">
    <property type="protein sequence ID" value="KLO03911.1"/>
    <property type="molecule type" value="Genomic_DNA"/>
</dbReference>
<evidence type="ECO:0000259" key="1">
    <source>
        <dbReference type="Pfam" id="PF26215"/>
    </source>
</evidence>
<protein>
    <recommendedName>
        <fullName evidence="1">Helix-turn-helix domain-containing protein</fullName>
    </recommendedName>
</protein>
<dbReference type="Proteomes" id="UP000053477">
    <property type="component" value="Unassembled WGS sequence"/>
</dbReference>
<dbReference type="Pfam" id="PF26215">
    <property type="entry name" value="HTH_animal"/>
    <property type="match status" value="1"/>
</dbReference>
<accession>A0A0H2RG87</accession>
<organism evidence="2 3">
    <name type="scientific">Schizopora paradoxa</name>
    <dbReference type="NCBI Taxonomy" id="27342"/>
    <lineage>
        <taxon>Eukaryota</taxon>
        <taxon>Fungi</taxon>
        <taxon>Dikarya</taxon>
        <taxon>Basidiomycota</taxon>
        <taxon>Agaricomycotina</taxon>
        <taxon>Agaricomycetes</taxon>
        <taxon>Hymenochaetales</taxon>
        <taxon>Schizoporaceae</taxon>
        <taxon>Schizopora</taxon>
    </lineage>
</organism>
<reference evidence="2 3" key="1">
    <citation type="submission" date="2015-04" db="EMBL/GenBank/DDBJ databases">
        <title>Complete genome sequence of Schizopora paradoxa KUC8140, a cosmopolitan wood degrader in East Asia.</title>
        <authorList>
            <consortium name="DOE Joint Genome Institute"/>
            <person name="Min B."/>
            <person name="Park H."/>
            <person name="Jang Y."/>
            <person name="Kim J.-J."/>
            <person name="Kim K.H."/>
            <person name="Pangilinan J."/>
            <person name="Lipzen A."/>
            <person name="Riley R."/>
            <person name="Grigoriev I.V."/>
            <person name="Spatafora J.W."/>
            <person name="Choi I.-G."/>
        </authorList>
    </citation>
    <scope>NUCLEOTIDE SEQUENCE [LARGE SCALE GENOMIC DNA]</scope>
    <source>
        <strain evidence="2 3">KUC8140</strain>
    </source>
</reference>
<dbReference type="STRING" id="27342.A0A0H2RG87"/>
<keyword evidence="3" id="KW-1185">Reference proteome</keyword>
<gene>
    <name evidence="2" type="ORF">SCHPADRAFT_804541</name>
</gene>
<dbReference type="InParanoid" id="A0A0H2RG87"/>
<evidence type="ECO:0000313" key="2">
    <source>
        <dbReference type="EMBL" id="KLO03911.1"/>
    </source>
</evidence>
<dbReference type="OrthoDB" id="5590007at2759"/>
<sequence>MNTYPYLPWSSFHTKAMKKGFIKGEAIRYARLSSRKRDYNKMISQFILRLQRRGYP</sequence>
<proteinExistence type="predicted"/>
<dbReference type="AlphaFoldDB" id="A0A0H2RG87"/>